<keyword evidence="2" id="KW-0732">Signal</keyword>
<dbReference type="Pfam" id="PF11999">
    <property type="entry name" value="Ice_binding"/>
    <property type="match status" value="1"/>
</dbReference>
<feature type="region of interest" description="Disordered" evidence="3">
    <location>
        <begin position="130"/>
        <end position="171"/>
    </location>
</feature>
<dbReference type="AlphaFoldDB" id="A0A813G567"/>
<evidence type="ECO:0000313" key="5">
    <source>
        <dbReference type="Proteomes" id="UP000654075"/>
    </source>
</evidence>
<proteinExistence type="inferred from homology"/>
<comment type="caution">
    <text evidence="4">The sequence shown here is derived from an EMBL/GenBank/DDBJ whole genome shotgun (WGS) entry which is preliminary data.</text>
</comment>
<feature type="compositionally biased region" description="Polar residues" evidence="3">
    <location>
        <begin position="137"/>
        <end position="153"/>
    </location>
</feature>
<reference evidence="4" key="1">
    <citation type="submission" date="2021-02" db="EMBL/GenBank/DDBJ databases">
        <authorList>
            <person name="Dougan E. K."/>
            <person name="Rhodes N."/>
            <person name="Thang M."/>
            <person name="Chan C."/>
        </authorList>
    </citation>
    <scope>NUCLEOTIDE SEQUENCE</scope>
</reference>
<evidence type="ECO:0000313" key="4">
    <source>
        <dbReference type="EMBL" id="CAE8617993.1"/>
    </source>
</evidence>
<keyword evidence="5" id="KW-1185">Reference proteome</keyword>
<feature type="compositionally biased region" description="Low complexity" evidence="3">
    <location>
        <begin position="159"/>
        <end position="171"/>
    </location>
</feature>
<dbReference type="Proteomes" id="UP000654075">
    <property type="component" value="Unassembled WGS sequence"/>
</dbReference>
<accession>A0A813G567</accession>
<dbReference type="OrthoDB" id="10264374at2759"/>
<gene>
    <name evidence="4" type="ORF">PGLA1383_LOCUS35649</name>
</gene>
<comment type="similarity">
    <text evidence="1">Belongs to the ice-binding protein family.</text>
</comment>
<evidence type="ECO:0000256" key="1">
    <source>
        <dbReference type="ARBA" id="ARBA00005445"/>
    </source>
</evidence>
<sequence>MSGDLTMAANKRVTLDGGALACNIFWQVAGYVEVEAGAHMEGILLVKTAAHFRTGSSLNGRILAQTAVTLQSSTVTQPHSCQILATTTVANTTTTTTSTTMTTTTTAETNTTVAASTTATTTATTTAVSTPSLTVAPSTTPSPIVAPSTTPSPTVDGESTTLSRTSSSTPSPIVDTTTMAPGSVAVTTVKGTIDLDVPSCKAFTQREGAVGAVAAGIAKATGVDVKSLEVALTCSRRLTSDGLFARRLEAVNGAYVITIPEDSATITANSVSSAITTAGSEGLTTKIAAAMAAVGITDIAVKVNSISTPTASTGSTKAATTVAGTTSASRATSTAGFQAGTTTASKASGSAPGLLIAAAALAHLL</sequence>
<dbReference type="InterPro" id="IPR021884">
    <property type="entry name" value="Ice-bd_prot"/>
</dbReference>
<name>A0A813G567_POLGL</name>
<evidence type="ECO:0000256" key="3">
    <source>
        <dbReference type="SAM" id="MobiDB-lite"/>
    </source>
</evidence>
<protein>
    <submittedName>
        <fullName evidence="4">Uncharacterized protein</fullName>
    </submittedName>
</protein>
<dbReference type="EMBL" id="CAJNNV010026361">
    <property type="protein sequence ID" value="CAE8617993.1"/>
    <property type="molecule type" value="Genomic_DNA"/>
</dbReference>
<evidence type="ECO:0000256" key="2">
    <source>
        <dbReference type="ARBA" id="ARBA00022729"/>
    </source>
</evidence>
<organism evidence="4 5">
    <name type="scientific">Polarella glacialis</name>
    <name type="common">Dinoflagellate</name>
    <dbReference type="NCBI Taxonomy" id="89957"/>
    <lineage>
        <taxon>Eukaryota</taxon>
        <taxon>Sar</taxon>
        <taxon>Alveolata</taxon>
        <taxon>Dinophyceae</taxon>
        <taxon>Suessiales</taxon>
        <taxon>Suessiaceae</taxon>
        <taxon>Polarella</taxon>
    </lineage>
</organism>